<dbReference type="GO" id="GO:0006361">
    <property type="term" value="P:transcription initiation at RNA polymerase I promoter"/>
    <property type="evidence" value="ECO:0007669"/>
    <property type="project" value="InterPro"/>
</dbReference>
<proteinExistence type="inferred from homology"/>
<dbReference type="PANTHER" id="PTHR12790">
    <property type="entry name" value="TRANSCRIPTION INITIATION FACTOR IA RRN3"/>
    <property type="match status" value="1"/>
</dbReference>
<evidence type="ECO:0000313" key="4">
    <source>
        <dbReference type="WBParaSite" id="MCU_012425-RA"/>
    </source>
</evidence>
<dbReference type="OrthoDB" id="26970at2759"/>
<keyword evidence="3" id="KW-1185">Reference proteome</keyword>
<dbReference type="InterPro" id="IPR007991">
    <property type="entry name" value="RNA_pol_I_trans_ini_fac_RRN3"/>
</dbReference>
<sequence>MFGDSVDLSAAITEYGRGETRKMDFILNKITMSTDYNASAKEFFVGCSNFNGQFPENLAYSLFDLFLISKPWHSFVSDIAENCLLLLVNIATQYEQLAQQLLSNFCATLFSSSLYSSSSADADTSEIVFKALREFLNSLPHFESQFIGCLERTLPSWGRPTPQLFTALANALRLCYETPQLLSPSSIQQLLCFCFTLLIDIEVNIEPTITSSAECPLSKLSLPFDVDHFTKNKQLIFETLSDKSPPATPLFWLSVMSLSLIFPGGNSELVDQSAKKRRWAFMCAVFRDMRTRFFHRVLPVQSAFAAYPLLLIYMCSLRPGLVVNFLESLWKFVKDTRQPNEVRVRCLNYLADYLARSNHVSNEIIVEQLHDMAAWCVEYTYFRRNRLSSQFKKMFAEHTLFYIIFESIVFVLTYRQIEIIGTPKYRHSCTFLPLGQLINCPFKPLDRLTSGLRSHFLAVSFAYKMNWTSSLVPEIPSELDPCPMPSFTCPFSEAAATFPITSHLSLLRDFVQSKRTRKRPLENDAASSSNGALEYPSVTNKRINSRTFKPRHFNFNALADIT</sequence>
<gene>
    <name evidence="2" type="ORF">MCOS_LOCUS4131</name>
</gene>
<reference evidence="2 3" key="1">
    <citation type="submission" date="2018-10" db="EMBL/GenBank/DDBJ databases">
        <authorList>
            <consortium name="Pathogen Informatics"/>
        </authorList>
    </citation>
    <scope>NUCLEOTIDE SEQUENCE [LARGE SCALE GENOMIC DNA]</scope>
</reference>
<comment type="similarity">
    <text evidence="1">Belongs to the RRN3 family.</text>
</comment>
<dbReference type="EMBL" id="UXSR01001305">
    <property type="protein sequence ID" value="VDD78128.1"/>
    <property type="molecule type" value="Genomic_DNA"/>
</dbReference>
<dbReference type="PANTHER" id="PTHR12790:SF0">
    <property type="entry name" value="RNA POLYMERASE I-SPECIFIC TRANSCRIPTION INITIATION FACTOR RRN3-RELATED"/>
    <property type="match status" value="1"/>
</dbReference>
<evidence type="ECO:0000313" key="2">
    <source>
        <dbReference type="EMBL" id="VDD78128.1"/>
    </source>
</evidence>
<dbReference type="GO" id="GO:0005634">
    <property type="term" value="C:nucleus"/>
    <property type="evidence" value="ECO:0007669"/>
    <property type="project" value="TreeGrafter"/>
</dbReference>
<name>A0A0R3UB32_MESCO</name>
<dbReference type="WBParaSite" id="MCU_012425-RA">
    <property type="protein sequence ID" value="MCU_012425-RA"/>
    <property type="gene ID" value="MCU_012425"/>
</dbReference>
<dbReference type="Pfam" id="PF05327">
    <property type="entry name" value="RRN3"/>
    <property type="match status" value="1"/>
</dbReference>
<evidence type="ECO:0000313" key="3">
    <source>
        <dbReference type="Proteomes" id="UP000267029"/>
    </source>
</evidence>
<dbReference type="GO" id="GO:0001181">
    <property type="term" value="F:RNA polymerase I general transcription initiation factor activity"/>
    <property type="evidence" value="ECO:0007669"/>
    <property type="project" value="InterPro"/>
</dbReference>
<dbReference type="InterPro" id="IPR016024">
    <property type="entry name" value="ARM-type_fold"/>
</dbReference>
<organism evidence="4">
    <name type="scientific">Mesocestoides corti</name>
    <name type="common">Flatworm</name>
    <dbReference type="NCBI Taxonomy" id="53468"/>
    <lineage>
        <taxon>Eukaryota</taxon>
        <taxon>Metazoa</taxon>
        <taxon>Spiralia</taxon>
        <taxon>Lophotrochozoa</taxon>
        <taxon>Platyhelminthes</taxon>
        <taxon>Cestoda</taxon>
        <taxon>Eucestoda</taxon>
        <taxon>Cyclophyllidea</taxon>
        <taxon>Mesocestoididae</taxon>
        <taxon>Mesocestoides</taxon>
    </lineage>
</organism>
<protein>
    <submittedName>
        <fullName evidence="4">RNA polymerase I-specific transcription initiation factor RRN3</fullName>
    </submittedName>
</protein>
<accession>A0A0R3UB32</accession>
<dbReference type="STRING" id="53468.A0A0R3UB32"/>
<evidence type="ECO:0000256" key="1">
    <source>
        <dbReference type="ARBA" id="ARBA00010098"/>
    </source>
</evidence>
<dbReference type="Proteomes" id="UP000267029">
    <property type="component" value="Unassembled WGS sequence"/>
</dbReference>
<dbReference type="AlphaFoldDB" id="A0A0R3UB32"/>
<reference evidence="4" key="2">
    <citation type="submission" date="2019-11" db="UniProtKB">
        <authorList>
            <consortium name="WormBaseParasite"/>
        </authorList>
    </citation>
    <scope>IDENTIFICATION</scope>
</reference>
<dbReference type="GO" id="GO:0001042">
    <property type="term" value="F:RNA polymerase I core binding"/>
    <property type="evidence" value="ECO:0007669"/>
    <property type="project" value="TreeGrafter"/>
</dbReference>
<dbReference type="SUPFAM" id="SSF48371">
    <property type="entry name" value="ARM repeat"/>
    <property type="match status" value="1"/>
</dbReference>